<feature type="transmembrane region" description="Helical" evidence="1">
    <location>
        <begin position="104"/>
        <end position="123"/>
    </location>
</feature>
<evidence type="ECO:0008006" key="4">
    <source>
        <dbReference type="Google" id="ProtNLM"/>
    </source>
</evidence>
<reference evidence="2" key="1">
    <citation type="submission" date="2022-08" db="EMBL/GenBank/DDBJ databases">
        <title>Alicyclobacillus dauci DSM2870, complete genome.</title>
        <authorList>
            <person name="Wang Q."/>
            <person name="Cai R."/>
            <person name="Wang Z."/>
        </authorList>
    </citation>
    <scope>NUCLEOTIDE SEQUENCE</scope>
    <source>
        <strain evidence="2">DSM 28700</strain>
    </source>
</reference>
<keyword evidence="1" id="KW-0812">Transmembrane</keyword>
<organism evidence="2 3">
    <name type="scientific">Alicyclobacillus dauci</name>
    <dbReference type="NCBI Taxonomy" id="1475485"/>
    <lineage>
        <taxon>Bacteria</taxon>
        <taxon>Bacillati</taxon>
        <taxon>Bacillota</taxon>
        <taxon>Bacilli</taxon>
        <taxon>Bacillales</taxon>
        <taxon>Alicyclobacillaceae</taxon>
        <taxon>Alicyclobacillus</taxon>
    </lineage>
</organism>
<name>A0ABY6YZ99_9BACL</name>
<feature type="transmembrane region" description="Helical" evidence="1">
    <location>
        <begin position="42"/>
        <end position="61"/>
    </location>
</feature>
<keyword evidence="3" id="KW-1185">Reference proteome</keyword>
<dbReference type="RefSeq" id="WP_268043256.1">
    <property type="nucleotide sequence ID" value="NZ_CP104064.1"/>
</dbReference>
<accession>A0ABY6YZ99</accession>
<keyword evidence="1" id="KW-0472">Membrane</keyword>
<dbReference type="Proteomes" id="UP001164803">
    <property type="component" value="Chromosome"/>
</dbReference>
<proteinExistence type="predicted"/>
<evidence type="ECO:0000256" key="1">
    <source>
        <dbReference type="SAM" id="Phobius"/>
    </source>
</evidence>
<protein>
    <recommendedName>
        <fullName evidence="4">Type IV secretory system Conjugative DNA transfer</fullName>
    </recommendedName>
</protein>
<gene>
    <name evidence="2" type="ORF">NZD86_17080</name>
</gene>
<keyword evidence="1" id="KW-1133">Transmembrane helix</keyword>
<evidence type="ECO:0000313" key="3">
    <source>
        <dbReference type="Proteomes" id="UP001164803"/>
    </source>
</evidence>
<sequence>MKPKLPMPHFTFSMAMFVHHPVFLLIPALVILMILSSIWRMARFLFALSLVGGIGYGLYALGNVVNHAMNRTKGKSNWITMPMISGKDKPSAIPIMQVHGFNDGVMIVLIILALAGALFYGAVKSSGYSIGYVLNRLWVYFASPIYRGGKGDTYTFPNVTLGVGIGEAEPGLPGASNGAGRRVVMEAKDRFLNMGIIGPIGSGKTFMTMKPMIFQDLEAISQGTMANIVWISPQPEPSVEKYAESLGLTVRRIHIIDGQVDGKGTNIRFNPLSGNDIDAIISNVNIVLNEQTDDKGKGDAFFDTMAAQATTDSLQLYKYLHGFDSEGNQVEIDMIGWYDNYLVRMDELFYEATRVQLVSDLAIRGQSDTPITEARADWIRRVVWPKISESERTMLRRAAASIINEFGGDVSGKNAEAYKNIIRGLRGKVRVLISSQYVQELLDSHAAGAAPAEG</sequence>
<evidence type="ECO:0000313" key="2">
    <source>
        <dbReference type="EMBL" id="WAH35963.1"/>
    </source>
</evidence>
<dbReference type="EMBL" id="CP104064">
    <property type="protein sequence ID" value="WAH35963.1"/>
    <property type="molecule type" value="Genomic_DNA"/>
</dbReference>
<feature type="transmembrane region" description="Helical" evidence="1">
    <location>
        <begin position="12"/>
        <end position="35"/>
    </location>
</feature>